<keyword evidence="4" id="KW-1185">Reference proteome</keyword>
<proteinExistence type="predicted"/>
<dbReference type="InterPro" id="IPR045340">
    <property type="entry name" value="DUF6533"/>
</dbReference>
<reference evidence="3" key="1">
    <citation type="journal article" date="2020" name="New Phytol.">
        <title>Comparative genomics reveals dynamic genome evolution in host specialist ectomycorrhizal fungi.</title>
        <authorList>
            <person name="Lofgren L.A."/>
            <person name="Nguyen N.H."/>
            <person name="Vilgalys R."/>
            <person name="Ruytinx J."/>
            <person name="Liao H.L."/>
            <person name="Branco S."/>
            <person name="Kuo A."/>
            <person name="LaButti K."/>
            <person name="Lipzen A."/>
            <person name="Andreopoulos W."/>
            <person name="Pangilinan J."/>
            <person name="Riley R."/>
            <person name="Hundley H."/>
            <person name="Na H."/>
            <person name="Barry K."/>
            <person name="Grigoriev I.V."/>
            <person name="Stajich J.E."/>
            <person name="Kennedy P.G."/>
        </authorList>
    </citation>
    <scope>NUCLEOTIDE SEQUENCE</scope>
    <source>
        <strain evidence="3">S12</strain>
    </source>
</reference>
<dbReference type="RefSeq" id="XP_041154105.1">
    <property type="nucleotide sequence ID" value="XM_041304259.1"/>
</dbReference>
<accession>A0A9P7ACR4</accession>
<evidence type="ECO:0000256" key="1">
    <source>
        <dbReference type="SAM" id="Phobius"/>
    </source>
</evidence>
<dbReference type="AlphaFoldDB" id="A0A9P7ACR4"/>
<keyword evidence="1" id="KW-0472">Membrane</keyword>
<feature type="non-terminal residue" evidence="3">
    <location>
        <position position="87"/>
    </location>
</feature>
<dbReference type="Proteomes" id="UP000719766">
    <property type="component" value="Unassembled WGS sequence"/>
</dbReference>
<feature type="transmembrane region" description="Helical" evidence="1">
    <location>
        <begin position="21"/>
        <end position="42"/>
    </location>
</feature>
<evidence type="ECO:0000313" key="4">
    <source>
        <dbReference type="Proteomes" id="UP000719766"/>
    </source>
</evidence>
<sequence>MATLPEEIMFIWRRPKSMSAVLFLVNRYVAVLGNIFVLMSAFLPVSTEVLQCCICIRLTGSLYLYRGFKFTSSISTILLIKDLAVGN</sequence>
<dbReference type="EMBL" id="JABBWE010000089">
    <property type="protein sequence ID" value="KAG1786690.1"/>
    <property type="molecule type" value="Genomic_DNA"/>
</dbReference>
<gene>
    <name evidence="3" type="ORF">HD556DRAFT_1413903</name>
</gene>
<organism evidence="3 4">
    <name type="scientific">Suillus plorans</name>
    <dbReference type="NCBI Taxonomy" id="116603"/>
    <lineage>
        <taxon>Eukaryota</taxon>
        <taxon>Fungi</taxon>
        <taxon>Dikarya</taxon>
        <taxon>Basidiomycota</taxon>
        <taxon>Agaricomycotina</taxon>
        <taxon>Agaricomycetes</taxon>
        <taxon>Agaricomycetidae</taxon>
        <taxon>Boletales</taxon>
        <taxon>Suillineae</taxon>
        <taxon>Suillaceae</taxon>
        <taxon>Suillus</taxon>
    </lineage>
</organism>
<keyword evidence="1" id="KW-0812">Transmembrane</keyword>
<dbReference type="Pfam" id="PF20151">
    <property type="entry name" value="DUF6533"/>
    <property type="match status" value="1"/>
</dbReference>
<dbReference type="OrthoDB" id="2745134at2759"/>
<name>A0A9P7ACR4_9AGAM</name>
<evidence type="ECO:0000313" key="3">
    <source>
        <dbReference type="EMBL" id="KAG1786690.1"/>
    </source>
</evidence>
<dbReference type="GeneID" id="64598023"/>
<evidence type="ECO:0000259" key="2">
    <source>
        <dbReference type="Pfam" id="PF20151"/>
    </source>
</evidence>
<keyword evidence="1" id="KW-1133">Transmembrane helix</keyword>
<protein>
    <recommendedName>
        <fullName evidence="2">DUF6533 domain-containing protein</fullName>
    </recommendedName>
</protein>
<feature type="domain" description="DUF6533" evidence="2">
    <location>
        <begin position="3"/>
        <end position="32"/>
    </location>
</feature>
<comment type="caution">
    <text evidence="3">The sequence shown here is derived from an EMBL/GenBank/DDBJ whole genome shotgun (WGS) entry which is preliminary data.</text>
</comment>